<gene>
    <name evidence="12" type="ORF">SPARVUS_LOCUS15623531</name>
</gene>
<comment type="similarity">
    <text evidence="2 10">Belongs to the glycosyltransferase 31 family.</text>
</comment>
<dbReference type="Proteomes" id="UP001162483">
    <property type="component" value="Unassembled WGS sequence"/>
</dbReference>
<evidence type="ECO:0000256" key="4">
    <source>
        <dbReference type="ARBA" id="ARBA00022679"/>
    </source>
</evidence>
<dbReference type="PANTHER" id="PTHR11214">
    <property type="entry name" value="BETA-1,3-N-ACETYLGLUCOSAMINYLTRANSFERASE"/>
    <property type="match status" value="1"/>
</dbReference>
<dbReference type="PANTHER" id="PTHR11214:SF3">
    <property type="entry name" value="BETA-1,3-GALACTOSYLTRANSFERASE 6"/>
    <property type="match status" value="1"/>
</dbReference>
<keyword evidence="8 10" id="KW-0333">Golgi apparatus</keyword>
<evidence type="ECO:0000256" key="1">
    <source>
        <dbReference type="ARBA" id="ARBA00004323"/>
    </source>
</evidence>
<evidence type="ECO:0000256" key="7">
    <source>
        <dbReference type="ARBA" id="ARBA00022989"/>
    </source>
</evidence>
<dbReference type="EMBL" id="CATNWA010020365">
    <property type="protein sequence ID" value="CAI9617980.1"/>
    <property type="molecule type" value="Genomic_DNA"/>
</dbReference>
<evidence type="ECO:0000256" key="11">
    <source>
        <dbReference type="SAM" id="MobiDB-lite"/>
    </source>
</evidence>
<accession>A0ABN9H895</accession>
<keyword evidence="5 10" id="KW-0812">Transmembrane</keyword>
<dbReference type="EC" id="2.4.1.-" evidence="10"/>
<feature type="region of interest" description="Disordered" evidence="11">
    <location>
        <begin position="40"/>
        <end position="64"/>
    </location>
</feature>
<evidence type="ECO:0000256" key="5">
    <source>
        <dbReference type="ARBA" id="ARBA00022692"/>
    </source>
</evidence>
<organism evidence="12 13">
    <name type="scientific">Staurois parvus</name>
    <dbReference type="NCBI Taxonomy" id="386267"/>
    <lineage>
        <taxon>Eukaryota</taxon>
        <taxon>Metazoa</taxon>
        <taxon>Chordata</taxon>
        <taxon>Craniata</taxon>
        <taxon>Vertebrata</taxon>
        <taxon>Euteleostomi</taxon>
        <taxon>Amphibia</taxon>
        <taxon>Batrachia</taxon>
        <taxon>Anura</taxon>
        <taxon>Neobatrachia</taxon>
        <taxon>Ranoidea</taxon>
        <taxon>Ranidae</taxon>
        <taxon>Staurois</taxon>
    </lineage>
</organism>
<evidence type="ECO:0000256" key="8">
    <source>
        <dbReference type="ARBA" id="ARBA00023034"/>
    </source>
</evidence>
<evidence type="ECO:0000256" key="3">
    <source>
        <dbReference type="ARBA" id="ARBA00022676"/>
    </source>
</evidence>
<proteinExistence type="inferred from homology"/>
<keyword evidence="13" id="KW-1185">Reference proteome</keyword>
<keyword evidence="9 10" id="KW-0472">Membrane</keyword>
<keyword evidence="7 10" id="KW-1133">Transmembrane helix</keyword>
<keyword evidence="3 10" id="KW-0328">Glycosyltransferase</keyword>
<keyword evidence="6 10" id="KW-0735">Signal-anchor</keyword>
<comment type="subcellular location">
    <subcellularLocation>
        <location evidence="1 10">Golgi apparatus membrane</location>
        <topology evidence="1 10">Single-pass type II membrane protein</topology>
    </subcellularLocation>
</comment>
<dbReference type="InterPro" id="IPR002659">
    <property type="entry name" value="Glyco_trans_31"/>
</dbReference>
<evidence type="ECO:0000256" key="6">
    <source>
        <dbReference type="ARBA" id="ARBA00022968"/>
    </source>
</evidence>
<feature type="transmembrane region" description="Helical" evidence="10">
    <location>
        <begin position="12"/>
        <end position="30"/>
    </location>
</feature>
<keyword evidence="4" id="KW-0808">Transferase</keyword>
<evidence type="ECO:0000313" key="13">
    <source>
        <dbReference type="Proteomes" id="UP001162483"/>
    </source>
</evidence>
<dbReference type="Gene3D" id="3.90.550.50">
    <property type="match status" value="1"/>
</dbReference>
<sequence>MNVLRLVCRYKTSLGLVVLALFGMVLVYLAKCTSENMKPVGPRGLPHQQAQQHPNHRLPLPRGFGEPPPEKSASVFLVVLITSGPKYTERRSIIRSTWLSAASRGGGEEGGDLWCRFVIGTAGLGEDEAASLEMEQRRHGDLLLLPELRDSYDNLTAKLLLMYVWLDRHVDYKFVLKSDDDTFARLDVLLEELRNKEPHRLYWGFFSGRGRVKSAGKWKESAWVLCDYYLPYALGGGYVLSWDLVHYLTINKDYLAHWQSEDVSLGAWLAPVDIKRVHDTRFDTEYKSRGCNNKYIVTHKQSIEDMLEKHQTLAKDGKLCKEEVKLRLSYIYDWGVPPSQCCQRKDGIP</sequence>
<protein>
    <recommendedName>
        <fullName evidence="10">Hexosyltransferase</fullName>
        <ecNumber evidence="10">2.4.1.-</ecNumber>
    </recommendedName>
</protein>
<evidence type="ECO:0000256" key="9">
    <source>
        <dbReference type="ARBA" id="ARBA00023136"/>
    </source>
</evidence>
<name>A0ABN9H895_9NEOB</name>
<evidence type="ECO:0000256" key="10">
    <source>
        <dbReference type="RuleBase" id="RU363063"/>
    </source>
</evidence>
<comment type="caution">
    <text evidence="12">The sequence shown here is derived from an EMBL/GenBank/DDBJ whole genome shotgun (WGS) entry which is preliminary data.</text>
</comment>
<evidence type="ECO:0000313" key="12">
    <source>
        <dbReference type="EMBL" id="CAI9617980.1"/>
    </source>
</evidence>
<dbReference type="Pfam" id="PF01762">
    <property type="entry name" value="Galactosyl_T"/>
    <property type="match status" value="1"/>
</dbReference>
<evidence type="ECO:0000256" key="2">
    <source>
        <dbReference type="ARBA" id="ARBA00008661"/>
    </source>
</evidence>
<reference evidence="12" key="1">
    <citation type="submission" date="2023-05" db="EMBL/GenBank/DDBJ databases">
        <authorList>
            <person name="Stuckert A."/>
        </authorList>
    </citation>
    <scope>NUCLEOTIDE SEQUENCE</scope>
</reference>